<sequence length="88" mass="9975">MIWLCSDNAFSFCCLFFLLSAFMIRSALFNVQVMRCTPESGHKISGYNSPRSEALVVSSFVWLMTKLFFMHRLLLVCDGAYGSCSKIV</sequence>
<organism evidence="1 2">
    <name type="scientific">Ascodesmis nigricans</name>
    <dbReference type="NCBI Taxonomy" id="341454"/>
    <lineage>
        <taxon>Eukaryota</taxon>
        <taxon>Fungi</taxon>
        <taxon>Dikarya</taxon>
        <taxon>Ascomycota</taxon>
        <taxon>Pezizomycotina</taxon>
        <taxon>Pezizomycetes</taxon>
        <taxon>Pezizales</taxon>
        <taxon>Ascodesmidaceae</taxon>
        <taxon>Ascodesmis</taxon>
    </lineage>
</organism>
<evidence type="ECO:0000313" key="1">
    <source>
        <dbReference type="EMBL" id="TGZ80025.1"/>
    </source>
</evidence>
<proteinExistence type="predicted"/>
<accession>A0A4V3SIH0</accession>
<reference evidence="1 2" key="1">
    <citation type="submission" date="2019-04" db="EMBL/GenBank/DDBJ databases">
        <title>Comparative genomics and transcriptomics to analyze fruiting body development in filamentous ascomycetes.</title>
        <authorList>
            <consortium name="DOE Joint Genome Institute"/>
            <person name="Lutkenhaus R."/>
            <person name="Traeger S."/>
            <person name="Breuer J."/>
            <person name="Kuo A."/>
            <person name="Lipzen A."/>
            <person name="Pangilinan J."/>
            <person name="Dilworth D."/>
            <person name="Sandor L."/>
            <person name="Poggeler S."/>
            <person name="Barry K."/>
            <person name="Grigoriev I.V."/>
            <person name="Nowrousian M."/>
        </authorList>
    </citation>
    <scope>NUCLEOTIDE SEQUENCE [LARGE SCALE GENOMIC DNA]</scope>
    <source>
        <strain evidence="1 2">CBS 389.68</strain>
    </source>
</reference>
<evidence type="ECO:0000313" key="2">
    <source>
        <dbReference type="Proteomes" id="UP000298138"/>
    </source>
</evidence>
<dbReference type="InParanoid" id="A0A4V3SIH0"/>
<dbReference type="Proteomes" id="UP000298138">
    <property type="component" value="Unassembled WGS sequence"/>
</dbReference>
<protein>
    <submittedName>
        <fullName evidence="1">Uncharacterized protein</fullName>
    </submittedName>
</protein>
<gene>
    <name evidence="1" type="ORF">EX30DRAFT_67614</name>
</gene>
<keyword evidence="2" id="KW-1185">Reference proteome</keyword>
<name>A0A4V3SIH0_9PEZI</name>
<dbReference type="EMBL" id="ML220127">
    <property type="protein sequence ID" value="TGZ80025.1"/>
    <property type="molecule type" value="Genomic_DNA"/>
</dbReference>
<dbReference type="AlphaFoldDB" id="A0A4V3SIH0"/>